<dbReference type="GO" id="GO:0008336">
    <property type="term" value="F:gamma-butyrobetaine dioxygenase activity"/>
    <property type="evidence" value="ECO:0000318"/>
    <property type="project" value="GO_Central"/>
</dbReference>
<evidence type="ECO:0000256" key="5">
    <source>
        <dbReference type="ARBA" id="ARBA00022873"/>
    </source>
</evidence>
<feature type="coiled-coil region" evidence="9">
    <location>
        <begin position="447"/>
        <end position="484"/>
    </location>
</feature>
<dbReference type="PANTHER" id="PTHR10696:SF33">
    <property type="entry name" value="GAMMA-BUTYROBETAINE DIOXYGENASE"/>
    <property type="match status" value="1"/>
</dbReference>
<evidence type="ECO:0000256" key="7">
    <source>
        <dbReference type="ARBA" id="ARBA00023002"/>
    </source>
</evidence>
<organism evidence="13 14">
    <name type="scientific">Strongylocentrotus purpuratus</name>
    <name type="common">Purple sea urchin</name>
    <dbReference type="NCBI Taxonomy" id="7668"/>
    <lineage>
        <taxon>Eukaryota</taxon>
        <taxon>Metazoa</taxon>
        <taxon>Echinodermata</taxon>
        <taxon>Eleutherozoa</taxon>
        <taxon>Echinozoa</taxon>
        <taxon>Echinoidea</taxon>
        <taxon>Euechinoidea</taxon>
        <taxon>Echinacea</taxon>
        <taxon>Camarodonta</taxon>
        <taxon>Echinidea</taxon>
        <taxon>Strongylocentrotidae</taxon>
        <taxon>Strongylocentrotus</taxon>
    </lineage>
</organism>
<evidence type="ECO:0008006" key="15">
    <source>
        <dbReference type="Google" id="ProtNLM"/>
    </source>
</evidence>
<evidence type="ECO:0000256" key="3">
    <source>
        <dbReference type="ARBA" id="ARBA00008654"/>
    </source>
</evidence>
<dbReference type="GO" id="GO:0046872">
    <property type="term" value="F:metal ion binding"/>
    <property type="evidence" value="ECO:0007669"/>
    <property type="project" value="UniProtKB-KW"/>
</dbReference>
<dbReference type="GeneID" id="100891467"/>
<evidence type="ECO:0000256" key="1">
    <source>
        <dbReference type="ARBA" id="ARBA00001954"/>
    </source>
</evidence>
<keyword evidence="14" id="KW-1185">Reference proteome</keyword>
<dbReference type="InterPro" id="IPR042098">
    <property type="entry name" value="TauD-like_sf"/>
</dbReference>
<dbReference type="InterPro" id="IPR050411">
    <property type="entry name" value="AlphaKG_dependent_hydroxylases"/>
</dbReference>
<comment type="pathway">
    <text evidence="2">Amine and polyamine biosynthesis; carnitine biosynthesis.</text>
</comment>
<sequence length="796" mass="90160">MLSKTTMASPFILHASRMPSRVLRQQHVISSALRSSRPQLLIPIRFSTSASTHRTGNANALSITAAQVRHLSTWNSSKVSSSALHSNGCDQFHSSSRSYSNLFDTESITYPSTWKAYSDIEIKRIELAPSNDRVNVTWNDNEHTSPSSSASSSSSSPSSFPLIWLRDNCRCPQCFNPDAKARLVPFKNLDADSVRLNTVSLENDFKSIKINWGDDHLSHYPARWLRCNAFSDSELDPLADIQLQLWDASTCRDRLRRFDFNDLLTDDRALYEMLLDVKVLGIAVIENTPLKLGQLHRLADRVGYLVPCNYGTTFQVQSKVDPSNAAYLSGDLSMHTDLTYYNNHLGKEKSGESDRNIYGSLATGDAVEAGIVNGQTTLQKSAARPSMSSMSSEEQDNTSNAAIKPNSQPAIQLQEEIKDVICSKPILDRLVALIADAIMEKVSQDVYAAINHDLEVKNKEVRSLENKIQKLERQFVAMENAQEEQAQYSRRNCLLIYGVAEQNGEVTDEVAMQLLNSKLEVDVKATDIDRSHRLFTKKRTTDDEARPQPRPLIIKFARYNVRQRVYAAKTKLKKTQIFIREHLTAARQRIMRETLKCPSIAKAWTIDGKIRALTKDNAVVSIQMLHCIKQADLQGGDNTLVDGFKIADDLRKTAPDLYDVLTKQVLEFYDCGTDSVGEFFQHSRHCVFRLNQKNEVDQVLFSDHGRSAMLRMPVDDVIMTYKALSAFASRLYDPRYVFEYKMKDGDMLIMDNYRVLHGRKNFTMKPGTSRHLEGSYFDWDTVMSKLRILKKNLEGM</sequence>
<evidence type="ECO:0000256" key="2">
    <source>
        <dbReference type="ARBA" id="ARBA00005022"/>
    </source>
</evidence>
<dbReference type="InterPro" id="IPR010376">
    <property type="entry name" value="GBBH-like_N"/>
</dbReference>
<evidence type="ECO:0000256" key="6">
    <source>
        <dbReference type="ARBA" id="ARBA00022964"/>
    </source>
</evidence>
<reference evidence="13" key="2">
    <citation type="submission" date="2021-01" db="UniProtKB">
        <authorList>
            <consortium name="EnsemblMetazoa"/>
        </authorList>
    </citation>
    <scope>IDENTIFICATION</scope>
</reference>
<reference evidence="14" key="1">
    <citation type="submission" date="2015-02" db="EMBL/GenBank/DDBJ databases">
        <title>Genome sequencing for Strongylocentrotus purpuratus.</title>
        <authorList>
            <person name="Murali S."/>
            <person name="Liu Y."/>
            <person name="Vee V."/>
            <person name="English A."/>
            <person name="Wang M."/>
            <person name="Skinner E."/>
            <person name="Han Y."/>
            <person name="Muzny D.M."/>
            <person name="Worley K.C."/>
            <person name="Gibbs R.A."/>
        </authorList>
    </citation>
    <scope>NUCLEOTIDE SEQUENCE</scope>
</reference>
<dbReference type="KEGG" id="spu:100891467"/>
<keyword evidence="8" id="KW-0408">Iron</keyword>
<dbReference type="RefSeq" id="XP_030851612.1">
    <property type="nucleotide sequence ID" value="XM_030995752.1"/>
</dbReference>
<dbReference type="OrthoDB" id="406634at2759"/>
<keyword evidence="7" id="KW-0560">Oxidoreductase</keyword>
<keyword evidence="5" id="KW-0124">Carnitine biosynthesis</keyword>
<feature type="domain" description="Gamma-butyrobetaine hydroxylase-like N-terminal" evidence="12">
    <location>
        <begin position="126"/>
        <end position="226"/>
    </location>
</feature>
<dbReference type="EnsemblMetazoa" id="XM_030995752">
    <property type="protein sequence ID" value="XP_030851612"/>
    <property type="gene ID" value="LOC100891467"/>
</dbReference>
<dbReference type="Gene3D" id="3.60.130.10">
    <property type="entry name" value="Clavaminate synthase-like"/>
    <property type="match status" value="2"/>
</dbReference>
<dbReference type="FunFam" id="3.30.2020.30:FF:000002">
    <property type="entry name" value="Putative gamma-butyrobetaine dioxygenase"/>
    <property type="match status" value="1"/>
</dbReference>
<keyword evidence="4" id="KW-0479">Metal-binding</keyword>
<dbReference type="InterPro" id="IPR038492">
    <property type="entry name" value="GBBH-like_N_sf"/>
</dbReference>
<dbReference type="UniPathway" id="UPA00118"/>
<dbReference type="Pfam" id="PF06155">
    <property type="entry name" value="GBBH-like_N"/>
    <property type="match status" value="1"/>
</dbReference>
<feature type="domain" description="TauD/TfdA-like" evidence="11">
    <location>
        <begin position="620"/>
        <end position="776"/>
    </location>
</feature>
<dbReference type="Pfam" id="PF02668">
    <property type="entry name" value="TauD"/>
    <property type="match status" value="1"/>
</dbReference>
<dbReference type="PANTHER" id="PTHR10696">
    <property type="entry name" value="GAMMA-BUTYROBETAINE HYDROXYLASE-RELATED"/>
    <property type="match status" value="1"/>
</dbReference>
<dbReference type="InParanoid" id="A0A7M7PHN4"/>
<evidence type="ECO:0000256" key="10">
    <source>
        <dbReference type="SAM" id="MobiDB-lite"/>
    </source>
</evidence>
<feature type="region of interest" description="Disordered" evidence="10">
    <location>
        <begin position="378"/>
        <end position="406"/>
    </location>
</feature>
<protein>
    <recommendedName>
        <fullName evidence="15">Gamma-butyrobetaine dioxygenase</fullName>
    </recommendedName>
</protein>
<evidence type="ECO:0000256" key="8">
    <source>
        <dbReference type="ARBA" id="ARBA00023004"/>
    </source>
</evidence>
<evidence type="ECO:0000259" key="11">
    <source>
        <dbReference type="Pfam" id="PF02668"/>
    </source>
</evidence>
<name>A0A7M7PHN4_STRPU</name>
<dbReference type="AlphaFoldDB" id="A0A7M7PHN4"/>
<dbReference type="GO" id="GO:0005739">
    <property type="term" value="C:mitochondrion"/>
    <property type="evidence" value="ECO:0000318"/>
    <property type="project" value="GO_Central"/>
</dbReference>
<dbReference type="Gene3D" id="3.30.2020.30">
    <property type="match status" value="1"/>
</dbReference>
<evidence type="ECO:0000259" key="12">
    <source>
        <dbReference type="Pfam" id="PF06155"/>
    </source>
</evidence>
<comment type="similarity">
    <text evidence="3">Belongs to the gamma-BBH/TMLD family.</text>
</comment>
<comment type="cofactor">
    <cofactor evidence="1">
        <name>Fe(2+)</name>
        <dbReference type="ChEBI" id="CHEBI:29033"/>
    </cofactor>
</comment>
<dbReference type="GO" id="GO:0045329">
    <property type="term" value="P:carnitine biosynthetic process"/>
    <property type="evidence" value="ECO:0000318"/>
    <property type="project" value="GO_Central"/>
</dbReference>
<evidence type="ECO:0000256" key="9">
    <source>
        <dbReference type="SAM" id="Coils"/>
    </source>
</evidence>
<feature type="compositionally biased region" description="Polar residues" evidence="10">
    <location>
        <begin position="397"/>
        <end position="406"/>
    </location>
</feature>
<evidence type="ECO:0000313" key="14">
    <source>
        <dbReference type="Proteomes" id="UP000007110"/>
    </source>
</evidence>
<feature type="compositionally biased region" description="Low complexity" evidence="10">
    <location>
        <begin position="145"/>
        <end position="156"/>
    </location>
</feature>
<dbReference type="SUPFAM" id="SSF51197">
    <property type="entry name" value="Clavaminate synthase-like"/>
    <property type="match status" value="2"/>
</dbReference>
<dbReference type="Gene3D" id="3.30.70.1820">
    <property type="entry name" value="L1 transposable element, RRM domain"/>
    <property type="match status" value="1"/>
</dbReference>
<evidence type="ECO:0000313" key="13">
    <source>
        <dbReference type="EnsemblMetazoa" id="XP_030851612"/>
    </source>
</evidence>
<dbReference type="InterPro" id="IPR003819">
    <property type="entry name" value="TauD/TfdA-like"/>
</dbReference>
<keyword evidence="9" id="KW-0175">Coiled coil</keyword>
<accession>A0A7M7PHN4</accession>
<evidence type="ECO:0000256" key="4">
    <source>
        <dbReference type="ARBA" id="ARBA00022723"/>
    </source>
</evidence>
<keyword evidence="6" id="KW-0223">Dioxygenase</keyword>
<dbReference type="Proteomes" id="UP000007110">
    <property type="component" value="Unassembled WGS sequence"/>
</dbReference>
<proteinExistence type="inferred from homology"/>
<feature type="region of interest" description="Disordered" evidence="10">
    <location>
        <begin position="136"/>
        <end position="156"/>
    </location>
</feature>